<name>A0A0W1AGA7_9GAMM</name>
<dbReference type="EMBL" id="LNZC01000010">
    <property type="protein sequence ID" value="KTD80354.1"/>
    <property type="molecule type" value="Genomic_DNA"/>
</dbReference>
<proteinExistence type="predicted"/>
<dbReference type="Proteomes" id="UP000054662">
    <property type="component" value="Unassembled WGS sequence"/>
</dbReference>
<comment type="caution">
    <text evidence="1">The sequence shown here is derived from an EMBL/GenBank/DDBJ whole genome shotgun (WGS) entry which is preliminary data.</text>
</comment>
<evidence type="ECO:0000313" key="2">
    <source>
        <dbReference type="Proteomes" id="UP000054662"/>
    </source>
</evidence>
<evidence type="ECO:0000313" key="1">
    <source>
        <dbReference type="EMBL" id="KTD80354.1"/>
    </source>
</evidence>
<gene>
    <name evidence="1" type="ORF">Lwor_1025</name>
</gene>
<keyword evidence="2" id="KW-1185">Reference proteome</keyword>
<organism evidence="1 2">
    <name type="scientific">Legionella worsleiensis</name>
    <dbReference type="NCBI Taxonomy" id="45076"/>
    <lineage>
        <taxon>Bacteria</taxon>
        <taxon>Pseudomonadati</taxon>
        <taxon>Pseudomonadota</taxon>
        <taxon>Gammaproteobacteria</taxon>
        <taxon>Legionellales</taxon>
        <taxon>Legionellaceae</taxon>
        <taxon>Legionella</taxon>
    </lineage>
</organism>
<protein>
    <submittedName>
        <fullName evidence="1">Uncharacterized protein</fullName>
    </submittedName>
</protein>
<sequence>MDLLDRQNSCHFHKCSARILEVHFTIDKMHMDYLFIPGFLRRNRIKFLPSIET</sequence>
<accession>A0A0W1AGA7</accession>
<dbReference type="AlphaFoldDB" id="A0A0W1AGA7"/>
<reference evidence="1 2" key="1">
    <citation type="submission" date="2015-11" db="EMBL/GenBank/DDBJ databases">
        <title>Genomic analysis of 38 Legionella species identifies large and diverse effector repertoires.</title>
        <authorList>
            <person name="Burstein D."/>
            <person name="Amaro F."/>
            <person name="Zusman T."/>
            <person name="Lifshitz Z."/>
            <person name="Cohen O."/>
            <person name="Gilbert J.A."/>
            <person name="Pupko T."/>
            <person name="Shuman H.A."/>
            <person name="Segal G."/>
        </authorList>
    </citation>
    <scope>NUCLEOTIDE SEQUENCE [LARGE SCALE GENOMIC DNA]</scope>
    <source>
        <strain evidence="1 2">ATCC 49508</strain>
    </source>
</reference>